<evidence type="ECO:0000256" key="6">
    <source>
        <dbReference type="ARBA" id="ARBA00023242"/>
    </source>
</evidence>
<dbReference type="GO" id="GO:0046982">
    <property type="term" value="F:protein heterodimerization activity"/>
    <property type="evidence" value="ECO:0007669"/>
    <property type="project" value="InterPro"/>
</dbReference>
<dbReference type="InterPro" id="IPR019473">
    <property type="entry name" value="TFIID_su8_C"/>
</dbReference>
<keyword evidence="10" id="KW-1185">Reference proteome</keyword>
<dbReference type="PANTHER" id="PTHR46338:SF1">
    <property type="entry name" value="TRANSCRIPTION INITIATION FACTOR TFIID SUBUNIT 8"/>
    <property type="match status" value="1"/>
</dbReference>
<evidence type="ECO:0000313" key="9">
    <source>
        <dbReference type="EMBL" id="KDO49317.1"/>
    </source>
</evidence>
<dbReference type="InterPro" id="IPR006565">
    <property type="entry name" value="BTP"/>
</dbReference>
<dbReference type="PANTHER" id="PTHR46338">
    <property type="entry name" value="TRANSCRIPTION INITIATION FACTOR TFIID SUBUNIT 8"/>
    <property type="match status" value="1"/>
</dbReference>
<comment type="similarity">
    <text evidence="2">Belongs to the TAF8 family.</text>
</comment>
<dbReference type="STRING" id="2711.A0A067EDM5"/>
<dbReference type="Proteomes" id="UP000027120">
    <property type="component" value="Unassembled WGS sequence"/>
</dbReference>
<evidence type="ECO:0000256" key="7">
    <source>
        <dbReference type="SAM" id="MobiDB-lite"/>
    </source>
</evidence>
<evidence type="ECO:0000256" key="1">
    <source>
        <dbReference type="ARBA" id="ARBA00004123"/>
    </source>
</evidence>
<dbReference type="Pfam" id="PF07524">
    <property type="entry name" value="Bromo_TP"/>
    <property type="match status" value="1"/>
</dbReference>
<keyword evidence="6" id="KW-0539">Nucleus</keyword>
<evidence type="ECO:0000256" key="2">
    <source>
        <dbReference type="ARBA" id="ARBA00008767"/>
    </source>
</evidence>
<proteinExistence type="inferred from homology"/>
<evidence type="ECO:0000256" key="3">
    <source>
        <dbReference type="ARBA" id="ARBA00017307"/>
    </source>
</evidence>
<keyword evidence="4" id="KW-0805">Transcription regulation</keyword>
<dbReference type="Pfam" id="PF10406">
    <property type="entry name" value="TAF8_C"/>
    <property type="match status" value="1"/>
</dbReference>
<dbReference type="InterPro" id="IPR009072">
    <property type="entry name" value="Histone-fold"/>
</dbReference>
<evidence type="ECO:0000259" key="8">
    <source>
        <dbReference type="SMART" id="SM00576"/>
    </source>
</evidence>
<reference evidence="9 10" key="1">
    <citation type="submission" date="2014-04" db="EMBL/GenBank/DDBJ databases">
        <authorList>
            <consortium name="International Citrus Genome Consortium"/>
            <person name="Gmitter F."/>
            <person name="Chen C."/>
            <person name="Farmerie W."/>
            <person name="Harkins T."/>
            <person name="Desany B."/>
            <person name="Mohiuddin M."/>
            <person name="Kodira C."/>
            <person name="Borodovsky M."/>
            <person name="Lomsadze A."/>
            <person name="Burns P."/>
            <person name="Jenkins J."/>
            <person name="Prochnik S."/>
            <person name="Shu S."/>
            <person name="Chapman J."/>
            <person name="Pitluck S."/>
            <person name="Schmutz J."/>
            <person name="Rokhsar D."/>
        </authorList>
    </citation>
    <scope>NUCLEOTIDE SEQUENCE</scope>
</reference>
<sequence length="370" mass="41208">MNHGGGESTSRSESRTDTSSDRPKAEDFSRAVSKMAVAQICESVGFQGFKDSALDALSDIAIRYICDLGKTSSFQANLACRTECNLFDIIRGIEDLEVLKGFMGAAEIGKCLVGSGIVKEIIDFVESKEEIPFAQPIPQYPVIRSRRLIPSFEEMNETPPGKHIPSWLPAFPDPHTYIYTPMWNERKSDPRADKIELARQRRKAEMALLSLQQRLVCNGETGTSASRPANDEEELLKTGSNPFFAKPLQSGEKDISPVGLPAKLKDKMSGGNHMSVMEAFAPAIEAVKVSGFSDDADGDRRYLPEKRPAVHFKFRAGKKFLGEILDSSLQKKGGRRSASFWRDEEKDDKKRRAEFILKQSIENPQELSQL</sequence>
<dbReference type="EMBL" id="KK785114">
    <property type="protein sequence ID" value="KDO49317.1"/>
    <property type="molecule type" value="Genomic_DNA"/>
</dbReference>
<organism evidence="9 10">
    <name type="scientific">Citrus sinensis</name>
    <name type="common">Sweet orange</name>
    <name type="synonym">Citrus aurantium var. sinensis</name>
    <dbReference type="NCBI Taxonomy" id="2711"/>
    <lineage>
        <taxon>Eukaryota</taxon>
        <taxon>Viridiplantae</taxon>
        <taxon>Streptophyta</taxon>
        <taxon>Embryophyta</taxon>
        <taxon>Tracheophyta</taxon>
        <taxon>Spermatophyta</taxon>
        <taxon>Magnoliopsida</taxon>
        <taxon>eudicotyledons</taxon>
        <taxon>Gunneridae</taxon>
        <taxon>Pentapetalae</taxon>
        <taxon>rosids</taxon>
        <taxon>malvids</taxon>
        <taxon>Sapindales</taxon>
        <taxon>Rutaceae</taxon>
        <taxon>Aurantioideae</taxon>
        <taxon>Citrus</taxon>
    </lineage>
</organism>
<dbReference type="GO" id="GO:0005669">
    <property type="term" value="C:transcription factor TFIID complex"/>
    <property type="evidence" value="ECO:0000318"/>
    <property type="project" value="GO_Central"/>
</dbReference>
<evidence type="ECO:0000256" key="5">
    <source>
        <dbReference type="ARBA" id="ARBA00023163"/>
    </source>
</evidence>
<dbReference type="CDD" id="cd08049">
    <property type="entry name" value="TAF8"/>
    <property type="match status" value="1"/>
</dbReference>
<name>A0A067EDM5_CITSI</name>
<dbReference type="InterPro" id="IPR037818">
    <property type="entry name" value="TAF8"/>
</dbReference>
<dbReference type="SMART" id="SM00576">
    <property type="entry name" value="BTP"/>
    <property type="match status" value="1"/>
</dbReference>
<feature type="domain" description="Bromodomain associated" evidence="8">
    <location>
        <begin position="26"/>
        <end position="102"/>
    </location>
</feature>
<feature type="region of interest" description="Disordered" evidence="7">
    <location>
        <begin position="1"/>
        <end position="26"/>
    </location>
</feature>
<feature type="compositionally biased region" description="Basic and acidic residues" evidence="7">
    <location>
        <begin position="10"/>
        <end position="26"/>
    </location>
</feature>
<dbReference type="eggNOG" id="KOG2389">
    <property type="taxonomic scope" value="Eukaryota"/>
</dbReference>
<dbReference type="GO" id="GO:0006366">
    <property type="term" value="P:transcription by RNA polymerase II"/>
    <property type="evidence" value="ECO:0000318"/>
    <property type="project" value="GO_Central"/>
</dbReference>
<accession>A0A067EDM5</accession>
<dbReference type="PaxDb" id="2711-XP_006493009.1"/>
<dbReference type="Gene3D" id="1.10.20.10">
    <property type="entry name" value="Histone, subunit A"/>
    <property type="match status" value="1"/>
</dbReference>
<keyword evidence="5" id="KW-0804">Transcription</keyword>
<dbReference type="AlphaFoldDB" id="A0A067EDM5"/>
<evidence type="ECO:0000256" key="4">
    <source>
        <dbReference type="ARBA" id="ARBA00023015"/>
    </source>
</evidence>
<protein>
    <recommendedName>
        <fullName evidence="3">Transcription initiation factor TFIID subunit 8</fullName>
    </recommendedName>
</protein>
<evidence type="ECO:0000313" key="10">
    <source>
        <dbReference type="Proteomes" id="UP000027120"/>
    </source>
</evidence>
<comment type="subcellular location">
    <subcellularLocation>
        <location evidence="1">Nucleus</location>
    </subcellularLocation>
</comment>
<gene>
    <name evidence="9" type="ORF">CISIN_1g017508mg</name>
</gene>